<dbReference type="InterPro" id="IPR015424">
    <property type="entry name" value="PyrdxlP-dep_Trfase"/>
</dbReference>
<comment type="caution">
    <text evidence="8">The sequence shown here is derived from an EMBL/GenBank/DDBJ whole genome shotgun (WGS) entry which is preliminary data.</text>
</comment>
<name>A0A443HN91_BYSSP</name>
<dbReference type="AlphaFoldDB" id="A0A443HN91"/>
<dbReference type="CDD" id="cd00609">
    <property type="entry name" value="AAT_like"/>
    <property type="match status" value="1"/>
</dbReference>
<dbReference type="Pfam" id="PF00155">
    <property type="entry name" value="Aminotran_1_2"/>
    <property type="match status" value="1"/>
</dbReference>
<dbReference type="RefSeq" id="XP_028482931.1">
    <property type="nucleotide sequence ID" value="XM_028628099.1"/>
</dbReference>
<dbReference type="FunFam" id="3.40.640.10:FF:000066">
    <property type="entry name" value="Aspartate aminotransferase"/>
    <property type="match status" value="1"/>
</dbReference>
<dbReference type="InterPro" id="IPR004839">
    <property type="entry name" value="Aminotransferase_I/II_large"/>
</dbReference>
<evidence type="ECO:0000313" key="8">
    <source>
        <dbReference type="EMBL" id="RWQ93286.1"/>
    </source>
</evidence>
<gene>
    <name evidence="8" type="ORF">C8Q69DRAFT_405948</name>
</gene>
<evidence type="ECO:0000256" key="4">
    <source>
        <dbReference type="ARBA" id="ARBA00022576"/>
    </source>
</evidence>
<dbReference type="InterPro" id="IPR000796">
    <property type="entry name" value="Asp_trans"/>
</dbReference>
<evidence type="ECO:0000256" key="1">
    <source>
        <dbReference type="ARBA" id="ARBA00001933"/>
    </source>
</evidence>
<evidence type="ECO:0000256" key="3">
    <source>
        <dbReference type="ARBA" id="ARBA00011738"/>
    </source>
</evidence>
<protein>
    <submittedName>
        <fullName evidence="8">Aspartate aminotransferase</fullName>
    </submittedName>
</protein>
<evidence type="ECO:0000313" key="9">
    <source>
        <dbReference type="Proteomes" id="UP000283841"/>
    </source>
</evidence>
<evidence type="ECO:0000259" key="7">
    <source>
        <dbReference type="Pfam" id="PF00155"/>
    </source>
</evidence>
<dbReference type="Gene3D" id="3.90.1150.10">
    <property type="entry name" value="Aspartate Aminotransferase, domain 1"/>
    <property type="match status" value="1"/>
</dbReference>
<evidence type="ECO:0000256" key="6">
    <source>
        <dbReference type="ARBA" id="ARBA00022898"/>
    </source>
</evidence>
<dbReference type="OrthoDB" id="6752799at2759"/>
<dbReference type="GO" id="GO:0030170">
    <property type="term" value="F:pyridoxal phosphate binding"/>
    <property type="evidence" value="ECO:0007669"/>
    <property type="project" value="InterPro"/>
</dbReference>
<dbReference type="GeneID" id="39597376"/>
<dbReference type="Gene3D" id="3.40.640.10">
    <property type="entry name" value="Type I PLP-dependent aspartate aminotransferase-like (Major domain)"/>
    <property type="match status" value="1"/>
</dbReference>
<evidence type="ECO:0000256" key="5">
    <source>
        <dbReference type="ARBA" id="ARBA00022679"/>
    </source>
</evidence>
<sequence length="405" mass="45237">MFADVQPGPKDPMFDLKKLADDDISPRKIDLGVGVYRNEEGGYHELQAIKKAKKILNETNPGHDYELTTGNPSFLNDAAVLMFGENSKALKTKKIASVQTISGTGACHLAALFLRRCKAFAQSVVYVGTPAWGNYEPLLRLVGFEVQKYTYYDPQTHAVNLKNLLDTVANAPQKSIFILQGCCHNPTGADLSQEQWRLLADAMEKADVFPLFDVAYQGLGASPDNDAYGIQLFVEKGFEMVVCQSFSKNFGLYGERCGVLHVVTDEETICANVYDQLRSLIRWEFSSSPAYGSRLVNIVLGDPDLREEWLKELSTMRNRLVDNRRKLYHNLVHVHKTPGSWEALLTTTGLFCYLPLAKEEIIKLRERFHIYLPDNGRVNVAGLNPTNLGSVASAINEVVRDATKL</sequence>
<reference evidence="8 9" key="1">
    <citation type="journal article" date="2018" name="Front. Microbiol.">
        <title>Genomic and genetic insights into a cosmopolitan fungus, Paecilomyces variotii (Eurotiales).</title>
        <authorList>
            <person name="Urquhart A.S."/>
            <person name="Mondo S.J."/>
            <person name="Makela M.R."/>
            <person name="Hane J.K."/>
            <person name="Wiebenga A."/>
            <person name="He G."/>
            <person name="Mihaltcheva S."/>
            <person name="Pangilinan J."/>
            <person name="Lipzen A."/>
            <person name="Barry K."/>
            <person name="de Vries R.P."/>
            <person name="Grigoriev I.V."/>
            <person name="Idnurm A."/>
        </authorList>
    </citation>
    <scope>NUCLEOTIDE SEQUENCE [LARGE SCALE GENOMIC DNA]</scope>
    <source>
        <strain evidence="8 9">CBS 101075</strain>
    </source>
</reference>
<dbReference type="Proteomes" id="UP000283841">
    <property type="component" value="Unassembled WGS sequence"/>
</dbReference>
<keyword evidence="4 8" id="KW-0032">Aminotransferase</keyword>
<comment type="subunit">
    <text evidence="3">Homodimer.</text>
</comment>
<dbReference type="NCBIfam" id="NF006719">
    <property type="entry name" value="PRK09257.1"/>
    <property type="match status" value="1"/>
</dbReference>
<dbReference type="PANTHER" id="PTHR11879:SF55">
    <property type="entry name" value="GLUTAMATE OXALOACETATE TRANSAMINASE 1, ISOFORM B"/>
    <property type="match status" value="1"/>
</dbReference>
<dbReference type="InterPro" id="IPR015421">
    <property type="entry name" value="PyrdxlP-dep_Trfase_major"/>
</dbReference>
<dbReference type="SUPFAM" id="SSF53383">
    <property type="entry name" value="PLP-dependent transferases"/>
    <property type="match status" value="1"/>
</dbReference>
<keyword evidence="6" id="KW-0663">Pyridoxal phosphate</keyword>
<proteinExistence type="inferred from homology"/>
<dbReference type="VEuPathDB" id="FungiDB:C8Q69DRAFT_405948"/>
<dbReference type="EMBL" id="RCNU01000010">
    <property type="protein sequence ID" value="RWQ93286.1"/>
    <property type="molecule type" value="Genomic_DNA"/>
</dbReference>
<organism evidence="8 9">
    <name type="scientific">Byssochlamys spectabilis</name>
    <name type="common">Paecilomyces variotii</name>
    <dbReference type="NCBI Taxonomy" id="264951"/>
    <lineage>
        <taxon>Eukaryota</taxon>
        <taxon>Fungi</taxon>
        <taxon>Dikarya</taxon>
        <taxon>Ascomycota</taxon>
        <taxon>Pezizomycotina</taxon>
        <taxon>Eurotiomycetes</taxon>
        <taxon>Eurotiomycetidae</taxon>
        <taxon>Eurotiales</taxon>
        <taxon>Thermoascaceae</taxon>
        <taxon>Paecilomyces</taxon>
    </lineage>
</organism>
<feature type="domain" description="Aminotransferase class I/classII large" evidence="7">
    <location>
        <begin position="27"/>
        <end position="395"/>
    </location>
</feature>
<comment type="similarity">
    <text evidence="2">Belongs to the class-I pyridoxal-phosphate-dependent aminotransferase family.</text>
</comment>
<dbReference type="GO" id="GO:0004069">
    <property type="term" value="F:L-aspartate:2-oxoglutarate aminotransferase activity"/>
    <property type="evidence" value="ECO:0007669"/>
    <property type="project" value="TreeGrafter"/>
</dbReference>
<comment type="cofactor">
    <cofactor evidence="1">
        <name>pyridoxal 5'-phosphate</name>
        <dbReference type="ChEBI" id="CHEBI:597326"/>
    </cofactor>
</comment>
<accession>A0A443HN91</accession>
<dbReference type="GO" id="GO:0006520">
    <property type="term" value="P:amino acid metabolic process"/>
    <property type="evidence" value="ECO:0007669"/>
    <property type="project" value="InterPro"/>
</dbReference>
<dbReference type="PANTHER" id="PTHR11879">
    <property type="entry name" value="ASPARTATE AMINOTRANSFERASE"/>
    <property type="match status" value="1"/>
</dbReference>
<dbReference type="STRING" id="264951.A0A443HN91"/>
<dbReference type="PRINTS" id="PR00799">
    <property type="entry name" value="TRANSAMINASE"/>
</dbReference>
<evidence type="ECO:0000256" key="2">
    <source>
        <dbReference type="ARBA" id="ARBA00007441"/>
    </source>
</evidence>
<keyword evidence="9" id="KW-1185">Reference proteome</keyword>
<dbReference type="InterPro" id="IPR015422">
    <property type="entry name" value="PyrdxlP-dep_Trfase_small"/>
</dbReference>
<keyword evidence="5 8" id="KW-0808">Transferase</keyword>